<organism evidence="1">
    <name type="scientific">marine sediment metagenome</name>
    <dbReference type="NCBI Taxonomy" id="412755"/>
    <lineage>
        <taxon>unclassified sequences</taxon>
        <taxon>metagenomes</taxon>
        <taxon>ecological metagenomes</taxon>
    </lineage>
</organism>
<dbReference type="AlphaFoldDB" id="A0A0F9GMY9"/>
<comment type="caution">
    <text evidence="1">The sequence shown here is derived from an EMBL/GenBank/DDBJ whole genome shotgun (WGS) entry which is preliminary data.</text>
</comment>
<evidence type="ECO:0000313" key="1">
    <source>
        <dbReference type="EMBL" id="KKL64507.1"/>
    </source>
</evidence>
<reference evidence="1" key="1">
    <citation type="journal article" date="2015" name="Nature">
        <title>Complex archaea that bridge the gap between prokaryotes and eukaryotes.</title>
        <authorList>
            <person name="Spang A."/>
            <person name="Saw J.H."/>
            <person name="Jorgensen S.L."/>
            <person name="Zaremba-Niedzwiedzka K."/>
            <person name="Martijn J."/>
            <person name="Lind A.E."/>
            <person name="van Eijk R."/>
            <person name="Schleper C."/>
            <person name="Guy L."/>
            <person name="Ettema T.J."/>
        </authorList>
    </citation>
    <scope>NUCLEOTIDE SEQUENCE</scope>
</reference>
<dbReference type="EMBL" id="LAZR01027819">
    <property type="protein sequence ID" value="KKL64507.1"/>
    <property type="molecule type" value="Genomic_DNA"/>
</dbReference>
<gene>
    <name evidence="1" type="ORF">LCGC14_2164230</name>
</gene>
<name>A0A0F9GMY9_9ZZZZ</name>
<proteinExistence type="predicted"/>
<accession>A0A0F9GMY9</accession>
<protein>
    <submittedName>
        <fullName evidence="1">Uncharacterized protein</fullName>
    </submittedName>
</protein>
<sequence>MSSPMAINEFRVRLLIQARKRKEQGLFGIGPMPPVEYFGPQEKVYELDRLKAERELWENQ</sequence>